<dbReference type="AlphaFoldDB" id="V6I5A0"/>
<protein>
    <submittedName>
        <fullName evidence="1">Uncharacterized protein</fullName>
    </submittedName>
</protein>
<comment type="caution">
    <text evidence="1">The sequence shown here is derived from an EMBL/GenBank/DDBJ whole genome shotgun (WGS) entry which is preliminary data.</text>
</comment>
<dbReference type="Proteomes" id="UP000018747">
    <property type="component" value="Unassembled WGS sequence"/>
</dbReference>
<accession>V6I5A0</accession>
<reference evidence="1" key="1">
    <citation type="submission" date="2013-05" db="EMBL/GenBank/DDBJ databases">
        <authorList>
            <person name="Harkins D.M."/>
            <person name="Durkin A.S."/>
            <person name="Brinkac L.M."/>
            <person name="Haft D.H."/>
            <person name="Selengut J.D."/>
            <person name="Sanka R."/>
            <person name="DePew J."/>
            <person name="Purushe J."/>
            <person name="Hartskeerl R.A."/>
            <person name="Ahmed A."/>
            <person name="van der Linden H."/>
            <person name="Goris M.G.A."/>
            <person name="Vinetz J.M."/>
            <person name="Sutton G.G."/>
            <person name="Nierman W.C."/>
            <person name="Fouts D.E."/>
        </authorList>
    </citation>
    <scope>NUCLEOTIDE SEQUENCE [LARGE SCALE GENOMIC DNA]</scope>
    <source>
        <strain evidence="1">L 60</strain>
    </source>
</reference>
<name>V6I5A0_9LEPT</name>
<organism evidence="1 2">
    <name type="scientific">Leptospira alexanderi serovar Manhao 3 str. L 60</name>
    <dbReference type="NCBI Taxonomy" id="1049759"/>
    <lineage>
        <taxon>Bacteria</taxon>
        <taxon>Pseudomonadati</taxon>
        <taxon>Spirochaetota</taxon>
        <taxon>Spirochaetia</taxon>
        <taxon>Leptospirales</taxon>
        <taxon>Leptospiraceae</taxon>
        <taxon>Leptospira</taxon>
    </lineage>
</organism>
<proteinExistence type="predicted"/>
<dbReference type="EMBL" id="AHMT02000061">
    <property type="protein sequence ID" value="EQA60504.1"/>
    <property type="molecule type" value="Genomic_DNA"/>
</dbReference>
<sequence>MFRKINAAKCNNGHTNTKIISILNVLLLTPAGIRRAP</sequence>
<keyword evidence="2" id="KW-1185">Reference proteome</keyword>
<evidence type="ECO:0000313" key="1">
    <source>
        <dbReference type="EMBL" id="EQA60504.1"/>
    </source>
</evidence>
<gene>
    <name evidence="1" type="ORF">LEP1GSC062_0282</name>
</gene>
<evidence type="ECO:0000313" key="2">
    <source>
        <dbReference type="Proteomes" id="UP000018747"/>
    </source>
</evidence>